<proteinExistence type="predicted"/>
<feature type="non-terminal residue" evidence="3">
    <location>
        <position position="1"/>
    </location>
</feature>
<dbReference type="AlphaFoldDB" id="A0AAD2HUF1"/>
<keyword evidence="4" id="KW-1185">Reference proteome</keyword>
<evidence type="ECO:0000313" key="3">
    <source>
        <dbReference type="EMBL" id="CAK5281641.1"/>
    </source>
</evidence>
<feature type="transmembrane region" description="Helical" evidence="1">
    <location>
        <begin position="101"/>
        <end position="124"/>
    </location>
</feature>
<protein>
    <submittedName>
        <fullName evidence="3">Uncharacterized protein</fullName>
    </submittedName>
</protein>
<evidence type="ECO:0000313" key="2">
    <source>
        <dbReference type="EMBL" id="CAK5265598.1"/>
    </source>
</evidence>
<keyword evidence="1" id="KW-0812">Transmembrane</keyword>
<accession>A0AAD2HUF1</accession>
<comment type="caution">
    <text evidence="3">The sequence shown here is derived from an EMBL/GenBank/DDBJ whole genome shotgun (WGS) entry which is preliminary data.</text>
</comment>
<dbReference type="EMBL" id="CAVNYO010000444">
    <property type="protein sequence ID" value="CAK5281641.1"/>
    <property type="molecule type" value="Genomic_DNA"/>
</dbReference>
<name>A0AAD2HUF1_9AGAR</name>
<sequence>LALPITQLDAPALVKPLSSYGVRIIGVNIFVIKVVVKSWLCVVELSTRSILSRNLDRSGGSAPSKKSVKPFDGGWREDKLGVIICSDVVCLLCDSKACSRFLAIALIAALRVTSASFFLGGLALLPGSLLSFKTNLGCFLVGLGACGLSIGFLFATDDRSGRGRLRSVSN</sequence>
<reference evidence="3" key="1">
    <citation type="submission" date="2023-11" db="EMBL/GenBank/DDBJ databases">
        <authorList>
            <person name="De Vega J J."/>
            <person name="De Vega J J."/>
        </authorList>
    </citation>
    <scope>NUCLEOTIDE SEQUENCE</scope>
</reference>
<evidence type="ECO:0000313" key="4">
    <source>
        <dbReference type="Proteomes" id="UP001295794"/>
    </source>
</evidence>
<evidence type="ECO:0000256" key="1">
    <source>
        <dbReference type="SAM" id="Phobius"/>
    </source>
</evidence>
<feature type="transmembrane region" description="Helical" evidence="1">
    <location>
        <begin position="20"/>
        <end position="43"/>
    </location>
</feature>
<keyword evidence="1" id="KW-1133">Transmembrane helix</keyword>
<gene>
    <name evidence="3" type="ORF">MYCIT1_LOCUS32857</name>
    <name evidence="2" type="ORF">MYCIT1_LOCUS6713</name>
</gene>
<dbReference type="Proteomes" id="UP001295794">
    <property type="component" value="Unassembled WGS sequence"/>
</dbReference>
<organism evidence="3 4">
    <name type="scientific">Mycena citricolor</name>
    <dbReference type="NCBI Taxonomy" id="2018698"/>
    <lineage>
        <taxon>Eukaryota</taxon>
        <taxon>Fungi</taxon>
        <taxon>Dikarya</taxon>
        <taxon>Basidiomycota</taxon>
        <taxon>Agaricomycotina</taxon>
        <taxon>Agaricomycetes</taxon>
        <taxon>Agaricomycetidae</taxon>
        <taxon>Agaricales</taxon>
        <taxon>Marasmiineae</taxon>
        <taxon>Mycenaceae</taxon>
        <taxon>Mycena</taxon>
    </lineage>
</organism>
<dbReference type="EMBL" id="CAVNYO010000094">
    <property type="protein sequence ID" value="CAK5265598.1"/>
    <property type="molecule type" value="Genomic_DNA"/>
</dbReference>
<feature type="transmembrane region" description="Helical" evidence="1">
    <location>
        <begin position="136"/>
        <end position="156"/>
    </location>
</feature>
<keyword evidence="1" id="KW-0472">Membrane</keyword>